<dbReference type="InterPro" id="IPR035901">
    <property type="entry name" value="GIY-YIG_endonuc_sf"/>
</dbReference>
<sequence length="87" mass="9971">MAVTESKDTFYVYILECVDHSLYTGYTTDIDARINKHNAGLGAKYTRGRRPVTLRYVEMYDTKSDALKREYAIKQLSKQAKMKLIGG</sequence>
<dbReference type="PANTHER" id="PTHR34477">
    <property type="entry name" value="UPF0213 PROTEIN YHBQ"/>
    <property type="match status" value="1"/>
</dbReference>
<evidence type="ECO:0000313" key="4">
    <source>
        <dbReference type="Proteomes" id="UP000589351"/>
    </source>
</evidence>
<reference evidence="3 4" key="1">
    <citation type="submission" date="2020-07" db="EMBL/GenBank/DDBJ databases">
        <authorList>
            <person name="Criscuolo A."/>
        </authorList>
    </citation>
    <scope>NUCLEOTIDE SEQUENCE [LARGE SCALE GENOMIC DNA]</scope>
    <source>
        <strain evidence="3">CIP111649</strain>
    </source>
</reference>
<comment type="similarity">
    <text evidence="1">Belongs to the UPF0213 family.</text>
</comment>
<dbReference type="PANTHER" id="PTHR34477:SF1">
    <property type="entry name" value="UPF0213 PROTEIN YHBQ"/>
    <property type="match status" value="1"/>
</dbReference>
<dbReference type="RefSeq" id="WP_185125281.1">
    <property type="nucleotide sequence ID" value="NZ_CAJEWD010000004.1"/>
</dbReference>
<feature type="domain" description="GIY-YIG" evidence="2">
    <location>
        <begin position="8"/>
        <end position="84"/>
    </location>
</feature>
<comment type="caution">
    <text evidence="3">The sequence shown here is derived from an EMBL/GenBank/DDBJ whole genome shotgun (WGS) entry which is preliminary data.</text>
</comment>
<evidence type="ECO:0000313" key="3">
    <source>
        <dbReference type="EMBL" id="CAD2074679.1"/>
    </source>
</evidence>
<organism evidence="3 4">
    <name type="scientific">Jeotgalicoccus meleagridis</name>
    <dbReference type="NCBI Taxonomy" id="2759181"/>
    <lineage>
        <taxon>Bacteria</taxon>
        <taxon>Bacillati</taxon>
        <taxon>Bacillota</taxon>
        <taxon>Bacilli</taxon>
        <taxon>Bacillales</taxon>
        <taxon>Staphylococcaceae</taxon>
        <taxon>Jeotgalicoccus</taxon>
    </lineage>
</organism>
<protein>
    <submittedName>
        <fullName evidence="3">GIY-YIG nuclease superfamily protein</fullName>
    </submittedName>
</protein>
<accession>A0A6V7RAR0</accession>
<dbReference type="Pfam" id="PF01541">
    <property type="entry name" value="GIY-YIG"/>
    <property type="match status" value="1"/>
</dbReference>
<dbReference type="Proteomes" id="UP000589351">
    <property type="component" value="Unassembled WGS sequence"/>
</dbReference>
<keyword evidence="4" id="KW-1185">Reference proteome</keyword>
<gene>
    <name evidence="3" type="ORF">JEODO184_00754</name>
</gene>
<dbReference type="InterPro" id="IPR050190">
    <property type="entry name" value="UPF0213_domain"/>
</dbReference>
<dbReference type="InterPro" id="IPR000305">
    <property type="entry name" value="GIY-YIG_endonuc"/>
</dbReference>
<dbReference type="Gene3D" id="3.40.1440.10">
    <property type="entry name" value="GIY-YIG endonuclease"/>
    <property type="match status" value="1"/>
</dbReference>
<dbReference type="SUPFAM" id="SSF82771">
    <property type="entry name" value="GIY-YIG endonuclease"/>
    <property type="match status" value="1"/>
</dbReference>
<dbReference type="CDD" id="cd10456">
    <property type="entry name" value="GIY-YIG_UPF0213"/>
    <property type="match status" value="1"/>
</dbReference>
<proteinExistence type="inferred from homology"/>
<evidence type="ECO:0000256" key="1">
    <source>
        <dbReference type="ARBA" id="ARBA00007435"/>
    </source>
</evidence>
<dbReference type="EMBL" id="CAJEWD010000004">
    <property type="protein sequence ID" value="CAD2074679.1"/>
    <property type="molecule type" value="Genomic_DNA"/>
</dbReference>
<evidence type="ECO:0000259" key="2">
    <source>
        <dbReference type="PROSITE" id="PS50164"/>
    </source>
</evidence>
<dbReference type="AlphaFoldDB" id="A0A6V7RAR0"/>
<dbReference type="SMART" id="SM00465">
    <property type="entry name" value="GIYc"/>
    <property type="match status" value="1"/>
</dbReference>
<dbReference type="PROSITE" id="PS50164">
    <property type="entry name" value="GIY_YIG"/>
    <property type="match status" value="1"/>
</dbReference>
<name>A0A6V7RAR0_9STAP</name>